<sequence length="410" mass="45154">MPARYERLPNPSSSHDPEGELEAAFELNDDDEDREQKGGRGRSQALTIDTATTKMTTIPAPLGSAARPGGYDFERQDYDFPPPGSPPPPTSRALPNDFGNSNGIVPSSPAVSQPPRPSFFRRAMGAFLPSQYTRVATSESSSRTVGGGTENDGVFANVAAKPQPGRMVQSDDGNFVVPEEVQKEMPPTYAEAQADAVPPYWETTIHAPASLEPGADMIIDDLPTGTFIIFALNFIISWFFQFIGFFLTYMLHTSPRSQFGFYSRQQMQEEQQQQVIAGLFGTVNNTMTATPDVTVAQDTRTSQGARDWLSFLFMTIGWFLLLSSTVGFWRVKRWESSLRAPPPPDPTAPEEIERDQAIRRNIANVFGITIDDNDIHVNARFNPDEITPQQAAAMAAEARLTRDLRAAGLL</sequence>
<dbReference type="InterPro" id="IPR019325">
    <property type="entry name" value="NEDD4/Bsd2"/>
</dbReference>
<evidence type="ECO:0000313" key="8">
    <source>
        <dbReference type="Proteomes" id="UP000298030"/>
    </source>
</evidence>
<dbReference type="Proteomes" id="UP000298030">
    <property type="component" value="Unassembled WGS sequence"/>
</dbReference>
<dbReference type="CDD" id="cd22212">
    <property type="entry name" value="NDFIP-like"/>
    <property type="match status" value="1"/>
</dbReference>
<keyword evidence="3 6" id="KW-1133">Transmembrane helix</keyword>
<dbReference type="GO" id="GO:0030001">
    <property type="term" value="P:metal ion transport"/>
    <property type="evidence" value="ECO:0007669"/>
    <property type="project" value="InterPro"/>
</dbReference>
<dbReference type="GO" id="GO:0005783">
    <property type="term" value="C:endoplasmic reticulum"/>
    <property type="evidence" value="ECO:0007669"/>
    <property type="project" value="TreeGrafter"/>
</dbReference>
<feature type="region of interest" description="Disordered" evidence="5">
    <location>
        <begin position="1"/>
        <end position="20"/>
    </location>
</feature>
<reference evidence="7 8" key="1">
    <citation type="journal article" date="2019" name="Nat. Ecol. Evol.">
        <title>Megaphylogeny resolves global patterns of mushroom evolution.</title>
        <authorList>
            <person name="Varga T."/>
            <person name="Krizsan K."/>
            <person name="Foldi C."/>
            <person name="Dima B."/>
            <person name="Sanchez-Garcia M."/>
            <person name="Sanchez-Ramirez S."/>
            <person name="Szollosi G.J."/>
            <person name="Szarkandi J.G."/>
            <person name="Papp V."/>
            <person name="Albert L."/>
            <person name="Andreopoulos W."/>
            <person name="Angelini C."/>
            <person name="Antonin V."/>
            <person name="Barry K.W."/>
            <person name="Bougher N.L."/>
            <person name="Buchanan P."/>
            <person name="Buyck B."/>
            <person name="Bense V."/>
            <person name="Catcheside P."/>
            <person name="Chovatia M."/>
            <person name="Cooper J."/>
            <person name="Damon W."/>
            <person name="Desjardin D."/>
            <person name="Finy P."/>
            <person name="Geml J."/>
            <person name="Haridas S."/>
            <person name="Hughes K."/>
            <person name="Justo A."/>
            <person name="Karasinski D."/>
            <person name="Kautmanova I."/>
            <person name="Kiss B."/>
            <person name="Kocsube S."/>
            <person name="Kotiranta H."/>
            <person name="LaButti K.M."/>
            <person name="Lechner B.E."/>
            <person name="Liimatainen K."/>
            <person name="Lipzen A."/>
            <person name="Lukacs Z."/>
            <person name="Mihaltcheva S."/>
            <person name="Morgado L.N."/>
            <person name="Niskanen T."/>
            <person name="Noordeloos M.E."/>
            <person name="Ohm R.A."/>
            <person name="Ortiz-Santana B."/>
            <person name="Ovrebo C."/>
            <person name="Racz N."/>
            <person name="Riley R."/>
            <person name="Savchenko A."/>
            <person name="Shiryaev A."/>
            <person name="Soop K."/>
            <person name="Spirin V."/>
            <person name="Szebenyi C."/>
            <person name="Tomsovsky M."/>
            <person name="Tulloss R.E."/>
            <person name="Uehling J."/>
            <person name="Grigoriev I.V."/>
            <person name="Vagvolgyi C."/>
            <person name="Papp T."/>
            <person name="Martin F.M."/>
            <person name="Miettinen O."/>
            <person name="Hibbett D.S."/>
            <person name="Nagy L.G."/>
        </authorList>
    </citation>
    <scope>NUCLEOTIDE SEQUENCE [LARGE SCALE GENOMIC DNA]</scope>
    <source>
        <strain evidence="7 8">FP101781</strain>
    </source>
</reference>
<evidence type="ECO:0000256" key="6">
    <source>
        <dbReference type="SAM" id="Phobius"/>
    </source>
</evidence>
<dbReference type="GO" id="GO:0007034">
    <property type="term" value="P:vacuolar transport"/>
    <property type="evidence" value="ECO:0007669"/>
    <property type="project" value="InterPro"/>
</dbReference>
<dbReference type="GO" id="GO:0016020">
    <property type="term" value="C:membrane"/>
    <property type="evidence" value="ECO:0007669"/>
    <property type="project" value="UniProtKB-SubCell"/>
</dbReference>
<dbReference type="GO" id="GO:0031398">
    <property type="term" value="P:positive regulation of protein ubiquitination"/>
    <property type="evidence" value="ECO:0007669"/>
    <property type="project" value="TreeGrafter"/>
</dbReference>
<dbReference type="AlphaFoldDB" id="A0A4Y7TM50"/>
<comment type="subcellular location">
    <subcellularLocation>
        <location evidence="1">Membrane</location>
        <topology evidence="1">Multi-pass membrane protein</topology>
    </subcellularLocation>
</comment>
<evidence type="ECO:0000256" key="2">
    <source>
        <dbReference type="ARBA" id="ARBA00022692"/>
    </source>
</evidence>
<feature type="transmembrane region" description="Helical" evidence="6">
    <location>
        <begin position="227"/>
        <end position="251"/>
    </location>
</feature>
<dbReference type="STRING" id="71717.A0A4Y7TM50"/>
<evidence type="ECO:0000256" key="5">
    <source>
        <dbReference type="SAM" id="MobiDB-lite"/>
    </source>
</evidence>
<feature type="compositionally biased region" description="Low complexity" evidence="5">
    <location>
        <begin position="47"/>
        <end position="57"/>
    </location>
</feature>
<protein>
    <submittedName>
        <fullName evidence="7">Uncharacterized protein</fullName>
    </submittedName>
</protein>
<name>A0A4Y7TM50_COPMI</name>
<comment type="caution">
    <text evidence="7">The sequence shown here is derived from an EMBL/GenBank/DDBJ whole genome shotgun (WGS) entry which is preliminary data.</text>
</comment>
<feature type="compositionally biased region" description="Polar residues" evidence="5">
    <location>
        <begin position="98"/>
        <end position="111"/>
    </location>
</feature>
<evidence type="ECO:0000256" key="4">
    <source>
        <dbReference type="ARBA" id="ARBA00023136"/>
    </source>
</evidence>
<keyword evidence="4 6" id="KW-0472">Membrane</keyword>
<dbReference type="Pfam" id="PF10176">
    <property type="entry name" value="NEDD4_Bsd2"/>
    <property type="match status" value="1"/>
</dbReference>
<dbReference type="EMBL" id="QPFP01000009">
    <property type="protein sequence ID" value="TEB34632.1"/>
    <property type="molecule type" value="Genomic_DNA"/>
</dbReference>
<feature type="region of interest" description="Disordered" evidence="5">
    <location>
        <begin position="26"/>
        <end position="117"/>
    </location>
</feature>
<feature type="transmembrane region" description="Helical" evidence="6">
    <location>
        <begin position="308"/>
        <end position="329"/>
    </location>
</feature>
<dbReference type="GO" id="GO:0006511">
    <property type="term" value="P:ubiquitin-dependent protein catabolic process"/>
    <property type="evidence" value="ECO:0007669"/>
    <property type="project" value="TreeGrafter"/>
</dbReference>
<gene>
    <name evidence="7" type="ORF">FA13DRAFT_1789041</name>
</gene>
<feature type="compositionally biased region" description="Pro residues" evidence="5">
    <location>
        <begin position="80"/>
        <end position="90"/>
    </location>
</feature>
<proteinExistence type="predicted"/>
<dbReference type="PANTHER" id="PTHR13396:SF5">
    <property type="entry name" value="NEDD4 FAMILY INTERACTING PROTEIN"/>
    <property type="match status" value="1"/>
</dbReference>
<accession>A0A4Y7TM50</accession>
<keyword evidence="2 6" id="KW-0812">Transmembrane</keyword>
<evidence type="ECO:0000313" key="7">
    <source>
        <dbReference type="EMBL" id="TEB34632.1"/>
    </source>
</evidence>
<dbReference type="OrthoDB" id="10003116at2759"/>
<evidence type="ECO:0000256" key="3">
    <source>
        <dbReference type="ARBA" id="ARBA00022989"/>
    </source>
</evidence>
<evidence type="ECO:0000256" key="1">
    <source>
        <dbReference type="ARBA" id="ARBA00004141"/>
    </source>
</evidence>
<organism evidence="7 8">
    <name type="scientific">Coprinellus micaceus</name>
    <name type="common">Glistening ink-cap mushroom</name>
    <name type="synonym">Coprinus micaceus</name>
    <dbReference type="NCBI Taxonomy" id="71717"/>
    <lineage>
        <taxon>Eukaryota</taxon>
        <taxon>Fungi</taxon>
        <taxon>Dikarya</taxon>
        <taxon>Basidiomycota</taxon>
        <taxon>Agaricomycotina</taxon>
        <taxon>Agaricomycetes</taxon>
        <taxon>Agaricomycetidae</taxon>
        <taxon>Agaricales</taxon>
        <taxon>Agaricineae</taxon>
        <taxon>Psathyrellaceae</taxon>
        <taxon>Coprinellus</taxon>
    </lineage>
</organism>
<dbReference type="GO" id="GO:0048471">
    <property type="term" value="C:perinuclear region of cytoplasm"/>
    <property type="evidence" value="ECO:0007669"/>
    <property type="project" value="TreeGrafter"/>
</dbReference>
<dbReference type="PANTHER" id="PTHR13396">
    <property type="entry name" value="NEDD4 FAMILY INTERACTING PROTEIN 1/2"/>
    <property type="match status" value="1"/>
</dbReference>
<dbReference type="GO" id="GO:0005794">
    <property type="term" value="C:Golgi apparatus"/>
    <property type="evidence" value="ECO:0007669"/>
    <property type="project" value="TreeGrafter"/>
</dbReference>
<keyword evidence="8" id="KW-1185">Reference proteome</keyword>